<comment type="caution">
    <text evidence="5">The sequence shown here is derived from an EMBL/GenBank/DDBJ whole genome shotgun (WGS) entry which is preliminary data.</text>
</comment>
<dbReference type="Pfam" id="PF00294">
    <property type="entry name" value="PfkB"/>
    <property type="match status" value="1"/>
</dbReference>
<dbReference type="KEGG" id="salo:EF888_07680"/>
<dbReference type="SUPFAM" id="SSF53613">
    <property type="entry name" value="Ribokinase-like"/>
    <property type="match status" value="1"/>
</dbReference>
<accession>A0A316GKW5</accession>
<evidence type="ECO:0000259" key="4">
    <source>
        <dbReference type="Pfam" id="PF00294"/>
    </source>
</evidence>
<name>A0A316GKW5_9RHOB</name>
<organism evidence="5 6">
    <name type="scientific">Silicimonas algicola</name>
    <dbReference type="NCBI Taxonomy" id="1826607"/>
    <lineage>
        <taxon>Bacteria</taxon>
        <taxon>Pseudomonadati</taxon>
        <taxon>Pseudomonadota</taxon>
        <taxon>Alphaproteobacteria</taxon>
        <taxon>Rhodobacterales</taxon>
        <taxon>Paracoccaceae</taxon>
    </lineage>
</organism>
<dbReference type="Proteomes" id="UP000245390">
    <property type="component" value="Unassembled WGS sequence"/>
</dbReference>
<dbReference type="InterPro" id="IPR011611">
    <property type="entry name" value="PfkB_dom"/>
</dbReference>
<evidence type="ECO:0000256" key="3">
    <source>
        <dbReference type="ARBA" id="ARBA00022777"/>
    </source>
</evidence>
<evidence type="ECO:0000256" key="1">
    <source>
        <dbReference type="ARBA" id="ARBA00010688"/>
    </source>
</evidence>
<evidence type="ECO:0000313" key="5">
    <source>
        <dbReference type="EMBL" id="PWK55457.1"/>
    </source>
</evidence>
<dbReference type="PANTHER" id="PTHR43085:SF15">
    <property type="entry name" value="2-DEHYDRO-3-DEOXYGLUCONOKINASE"/>
    <property type="match status" value="1"/>
</dbReference>
<keyword evidence="2" id="KW-0808">Transferase</keyword>
<dbReference type="Gene3D" id="3.40.1190.20">
    <property type="match status" value="1"/>
</dbReference>
<dbReference type="InterPro" id="IPR050306">
    <property type="entry name" value="PfkB_Carbo_kinase"/>
</dbReference>
<gene>
    <name evidence="5" type="ORF">C8D95_107123</name>
</gene>
<dbReference type="RefSeq" id="WP_109760052.1">
    <property type="nucleotide sequence ID" value="NZ_CP034588.1"/>
</dbReference>
<feature type="domain" description="Carbohydrate kinase PfkB" evidence="4">
    <location>
        <begin position="1"/>
        <end position="296"/>
    </location>
</feature>
<keyword evidence="6" id="KW-1185">Reference proteome</keyword>
<dbReference type="InterPro" id="IPR029056">
    <property type="entry name" value="Ribokinase-like"/>
</dbReference>
<dbReference type="GO" id="GO:0006974">
    <property type="term" value="P:DNA damage response"/>
    <property type="evidence" value="ECO:0007669"/>
    <property type="project" value="TreeGrafter"/>
</dbReference>
<reference evidence="5 6" key="1">
    <citation type="submission" date="2018-05" db="EMBL/GenBank/DDBJ databases">
        <title>Genomic Encyclopedia of Type Strains, Phase IV (KMG-IV): sequencing the most valuable type-strain genomes for metagenomic binning, comparative biology and taxonomic classification.</title>
        <authorList>
            <person name="Goeker M."/>
        </authorList>
    </citation>
    <scope>NUCLEOTIDE SEQUENCE [LARGE SCALE GENOMIC DNA]</scope>
    <source>
        <strain evidence="5 6">DSM 103371</strain>
    </source>
</reference>
<dbReference type="GO" id="GO:0019698">
    <property type="term" value="P:D-galacturonate catabolic process"/>
    <property type="evidence" value="ECO:0007669"/>
    <property type="project" value="TreeGrafter"/>
</dbReference>
<proteinExistence type="inferred from homology"/>
<sequence>MTRVLCLGEVMVELSLEAADPTRASVGIAGDTYNTAVYLKRSASELEVAYATRLGRDRFSAMIRERLRDEGISDDFVTESDDRLPGLYAISTDAGGERSFHYWRDRSAYRTYFDAPGPDLEAMATFDVIYHSAISIAVLPNEARGRFLDWLANYRADGGCVIFDSNYRPRLWPDAATARDAIERAWRTCDIGLPSLDDEIALYGDENAQAVIDRLHGWGVAGGALKRGAEGPLSLSGATCPDCPPAPRVVDSTAAGDSFNGGYLGARLTGVSEAEALAAGHALASQVVQHRGAILPRGEDT</sequence>
<dbReference type="OrthoDB" id="9776822at2"/>
<dbReference type="CDD" id="cd01166">
    <property type="entry name" value="KdgK"/>
    <property type="match status" value="1"/>
</dbReference>
<dbReference type="GO" id="GO:0005829">
    <property type="term" value="C:cytosol"/>
    <property type="evidence" value="ECO:0007669"/>
    <property type="project" value="TreeGrafter"/>
</dbReference>
<protein>
    <submittedName>
        <fullName evidence="5">2-dehydro-3-deoxygluconokinase</fullName>
    </submittedName>
</protein>
<dbReference type="PANTHER" id="PTHR43085">
    <property type="entry name" value="HEXOKINASE FAMILY MEMBER"/>
    <property type="match status" value="1"/>
</dbReference>
<dbReference type="EMBL" id="QGGV01000007">
    <property type="protein sequence ID" value="PWK55457.1"/>
    <property type="molecule type" value="Genomic_DNA"/>
</dbReference>
<keyword evidence="3 5" id="KW-0418">Kinase</keyword>
<dbReference type="InterPro" id="IPR002173">
    <property type="entry name" value="Carboh/pur_kinase_PfkB_CS"/>
</dbReference>
<dbReference type="GO" id="GO:0042840">
    <property type="term" value="P:D-glucuronate catabolic process"/>
    <property type="evidence" value="ECO:0007669"/>
    <property type="project" value="TreeGrafter"/>
</dbReference>
<dbReference type="PROSITE" id="PS00584">
    <property type="entry name" value="PFKB_KINASES_2"/>
    <property type="match status" value="1"/>
</dbReference>
<evidence type="ECO:0000313" key="6">
    <source>
        <dbReference type="Proteomes" id="UP000245390"/>
    </source>
</evidence>
<dbReference type="GO" id="GO:0008673">
    <property type="term" value="F:2-dehydro-3-deoxygluconokinase activity"/>
    <property type="evidence" value="ECO:0007669"/>
    <property type="project" value="TreeGrafter"/>
</dbReference>
<evidence type="ECO:0000256" key="2">
    <source>
        <dbReference type="ARBA" id="ARBA00022679"/>
    </source>
</evidence>
<comment type="similarity">
    <text evidence="1">Belongs to the carbohydrate kinase PfkB family.</text>
</comment>
<dbReference type="AlphaFoldDB" id="A0A316GKW5"/>